<dbReference type="RefSeq" id="WP_188524939.1">
    <property type="nucleotide sequence ID" value="NZ_BMDG01000013.1"/>
</dbReference>
<keyword evidence="1" id="KW-1133">Transmembrane helix</keyword>
<feature type="transmembrane region" description="Helical" evidence="1">
    <location>
        <begin position="72"/>
        <end position="91"/>
    </location>
</feature>
<dbReference type="EMBL" id="BMDG01000013">
    <property type="protein sequence ID" value="GGI11055.1"/>
    <property type="molecule type" value="Genomic_DNA"/>
</dbReference>
<feature type="transmembrane region" description="Helical" evidence="1">
    <location>
        <begin position="135"/>
        <end position="155"/>
    </location>
</feature>
<reference evidence="3" key="1">
    <citation type="journal article" date="2019" name="Int. J. Syst. Evol. Microbiol.">
        <title>The Global Catalogue of Microorganisms (GCM) 10K type strain sequencing project: providing services to taxonomists for standard genome sequencing and annotation.</title>
        <authorList>
            <consortium name="The Broad Institute Genomics Platform"/>
            <consortium name="The Broad Institute Genome Sequencing Center for Infectious Disease"/>
            <person name="Wu L."/>
            <person name="Ma J."/>
        </authorList>
    </citation>
    <scope>NUCLEOTIDE SEQUENCE [LARGE SCALE GENOMIC DNA]</scope>
    <source>
        <strain evidence="3">CCM 8653</strain>
    </source>
</reference>
<keyword evidence="1" id="KW-0812">Transmembrane</keyword>
<proteinExistence type="predicted"/>
<feature type="transmembrane region" description="Helical" evidence="1">
    <location>
        <begin position="162"/>
        <end position="181"/>
    </location>
</feature>
<feature type="transmembrane region" description="Helical" evidence="1">
    <location>
        <begin position="187"/>
        <end position="208"/>
    </location>
</feature>
<comment type="caution">
    <text evidence="2">The sequence shown here is derived from an EMBL/GenBank/DDBJ whole genome shotgun (WGS) entry which is preliminary data.</text>
</comment>
<organism evidence="2 3">
    <name type="scientific">Isoptericola cucumis</name>
    <dbReference type="NCBI Taxonomy" id="1776856"/>
    <lineage>
        <taxon>Bacteria</taxon>
        <taxon>Bacillati</taxon>
        <taxon>Actinomycetota</taxon>
        <taxon>Actinomycetes</taxon>
        <taxon>Micrococcales</taxon>
        <taxon>Promicromonosporaceae</taxon>
        <taxon>Isoptericola</taxon>
    </lineage>
</organism>
<accession>A0ABQ2BCS8</accession>
<feature type="transmembrane region" description="Helical" evidence="1">
    <location>
        <begin position="40"/>
        <end position="60"/>
    </location>
</feature>
<dbReference type="Proteomes" id="UP000632535">
    <property type="component" value="Unassembled WGS sequence"/>
</dbReference>
<feature type="transmembrane region" description="Helical" evidence="1">
    <location>
        <begin position="103"/>
        <end position="123"/>
    </location>
</feature>
<keyword evidence="1" id="KW-0472">Membrane</keyword>
<evidence type="ECO:0000256" key="1">
    <source>
        <dbReference type="SAM" id="Phobius"/>
    </source>
</evidence>
<evidence type="ECO:0000313" key="2">
    <source>
        <dbReference type="EMBL" id="GGI11055.1"/>
    </source>
</evidence>
<keyword evidence="3" id="KW-1185">Reference proteome</keyword>
<protein>
    <submittedName>
        <fullName evidence="2">Uncharacterized protein</fullName>
    </submittedName>
</protein>
<gene>
    <name evidence="2" type="ORF">GCM10007368_34300</name>
</gene>
<evidence type="ECO:0000313" key="3">
    <source>
        <dbReference type="Proteomes" id="UP000632535"/>
    </source>
</evidence>
<sequence length="233" mass="24481">MSSSPDRPHDGPELAAAESLRLIREQQERARSGLEPDGRLLCLLWGVAWLVGYLVLWSGARGSEGIPSAPAFVVFGVLLATAVVVTIVHSVRRTAGTRGASRLAGALWGSAWFVAFVAYPFIIGGLGRAGASDEVIGLVANALACMIVGIMYLTGAACFADVSLYVLGVWIVLTGAVATVVGMPTTYLVMAFLGGGGFLVITLVWQVVETRRRRRARAGHVAAGAVEQDRTDG</sequence>
<name>A0ABQ2BCS8_9MICO</name>